<feature type="region of interest" description="Disordered" evidence="1">
    <location>
        <begin position="105"/>
        <end position="124"/>
    </location>
</feature>
<evidence type="ECO:0000256" key="1">
    <source>
        <dbReference type="SAM" id="MobiDB-lite"/>
    </source>
</evidence>
<gene>
    <name evidence="2" type="ORF">PIB30_005357</name>
</gene>
<reference evidence="2 3" key="1">
    <citation type="journal article" date="2023" name="Plants (Basel)">
        <title>Bridging the Gap: Combining Genomics and Transcriptomics Approaches to Understand Stylosanthes scabra, an Orphan Legume from the Brazilian Caatinga.</title>
        <authorList>
            <person name="Ferreira-Neto J.R.C."/>
            <person name="da Silva M.D."/>
            <person name="Binneck E."/>
            <person name="de Melo N.F."/>
            <person name="da Silva R.H."/>
            <person name="de Melo A.L.T.M."/>
            <person name="Pandolfi V."/>
            <person name="Bustamante F.O."/>
            <person name="Brasileiro-Vidal A.C."/>
            <person name="Benko-Iseppon A.M."/>
        </authorList>
    </citation>
    <scope>NUCLEOTIDE SEQUENCE [LARGE SCALE GENOMIC DNA]</scope>
    <source>
        <tissue evidence="2">Leaves</tissue>
    </source>
</reference>
<accession>A0ABU6W218</accession>
<sequence>MNGCYVSHETTLCQEVEWVELTPSPRPYADFLAKKRGWRRLPPQAKADADAPSSPCAGAVNADFVLKPWLARTRPLRKGIGSSRVGLSHDGDMMDDLDEIIFGKRGVGDDSTNPRRSSTPQMHSLSNTSVTSYFYNFLDHGFEPVLQLRPQ</sequence>
<feature type="compositionally biased region" description="Polar residues" evidence="1">
    <location>
        <begin position="110"/>
        <end position="124"/>
    </location>
</feature>
<protein>
    <submittedName>
        <fullName evidence="2">Uncharacterized protein</fullName>
    </submittedName>
</protein>
<name>A0ABU6W218_9FABA</name>
<proteinExistence type="predicted"/>
<evidence type="ECO:0000313" key="2">
    <source>
        <dbReference type="EMBL" id="MED6179896.1"/>
    </source>
</evidence>
<dbReference type="Proteomes" id="UP001341840">
    <property type="component" value="Unassembled WGS sequence"/>
</dbReference>
<evidence type="ECO:0000313" key="3">
    <source>
        <dbReference type="Proteomes" id="UP001341840"/>
    </source>
</evidence>
<dbReference type="EMBL" id="JASCZI010181253">
    <property type="protein sequence ID" value="MED6179896.1"/>
    <property type="molecule type" value="Genomic_DNA"/>
</dbReference>
<comment type="caution">
    <text evidence="2">The sequence shown here is derived from an EMBL/GenBank/DDBJ whole genome shotgun (WGS) entry which is preliminary data.</text>
</comment>
<organism evidence="2 3">
    <name type="scientific">Stylosanthes scabra</name>
    <dbReference type="NCBI Taxonomy" id="79078"/>
    <lineage>
        <taxon>Eukaryota</taxon>
        <taxon>Viridiplantae</taxon>
        <taxon>Streptophyta</taxon>
        <taxon>Embryophyta</taxon>
        <taxon>Tracheophyta</taxon>
        <taxon>Spermatophyta</taxon>
        <taxon>Magnoliopsida</taxon>
        <taxon>eudicotyledons</taxon>
        <taxon>Gunneridae</taxon>
        <taxon>Pentapetalae</taxon>
        <taxon>rosids</taxon>
        <taxon>fabids</taxon>
        <taxon>Fabales</taxon>
        <taxon>Fabaceae</taxon>
        <taxon>Papilionoideae</taxon>
        <taxon>50 kb inversion clade</taxon>
        <taxon>dalbergioids sensu lato</taxon>
        <taxon>Dalbergieae</taxon>
        <taxon>Pterocarpus clade</taxon>
        <taxon>Stylosanthes</taxon>
    </lineage>
</organism>
<keyword evidence="3" id="KW-1185">Reference proteome</keyword>